<feature type="domain" description="RsbT co-antagonist protein RsbRD N-terminal" evidence="2">
    <location>
        <begin position="6"/>
        <end position="135"/>
    </location>
</feature>
<dbReference type="Pfam" id="PF13556">
    <property type="entry name" value="HTH_30"/>
    <property type="match status" value="1"/>
</dbReference>
<evidence type="ECO:0000313" key="6">
    <source>
        <dbReference type="Proteomes" id="UP000553957"/>
    </source>
</evidence>
<sequence>MQDGFVAELEAAVAELPAPPGGPQLLELRRRFVTALVRRLVGLKSSDDVPAAEAAHAVVAADVPPDAVITGFRAAASAVWTLARDLGRQRDQAKYVAMLESAGEIWVEYEQWASAFVAAYEVEARQRDRIAAQEREAHLQAVLSGAGGLERSAEALGMPLIGQFCVVVLEEALPDAEQRLSAKGLQSWWSLNVGIVSGDPGDLAGGRVGVSPDYEQLADTPRALRLARIAVDTIPPGSSAISRYGDRPLEALLVSAPEAAQSYADAVLGPLFDLPTDDRQTLLQTVDVWSKAGGNVTDTAAELSCHRNTVRHRLGRIETLTGRSLSEPRGIAEVLTALQAYDLRVPEHAQHD</sequence>
<reference evidence="3 6" key="2">
    <citation type="submission" date="2020-08" db="EMBL/GenBank/DDBJ databases">
        <title>Sequencing the genomes of 1000 actinobacteria strains.</title>
        <authorList>
            <person name="Klenk H.-P."/>
        </authorList>
    </citation>
    <scope>NUCLEOTIDE SEQUENCE [LARGE SCALE GENOMIC DNA]</scope>
    <source>
        <strain evidence="3 6">DSM 15626</strain>
    </source>
</reference>
<reference evidence="4 5" key="1">
    <citation type="submission" date="2020-05" db="EMBL/GenBank/DDBJ databases">
        <title>Genome sequence of Kribbella sandramycini ATCC 39419.</title>
        <authorList>
            <person name="Maclea K.S."/>
            <person name="Fair J.L."/>
        </authorList>
    </citation>
    <scope>NUCLEOTIDE SEQUENCE [LARGE SCALE GENOMIC DNA]</scope>
    <source>
        <strain evidence="4 5">ATCC 39419</strain>
    </source>
</reference>
<dbReference type="RefSeq" id="WP_171675668.1">
    <property type="nucleotide sequence ID" value="NZ_BAAAGT010000010.1"/>
</dbReference>
<keyword evidence="5" id="KW-1185">Reference proteome</keyword>
<dbReference type="InterPro" id="IPR025736">
    <property type="entry name" value="PucR_C-HTH_dom"/>
</dbReference>
<evidence type="ECO:0000313" key="3">
    <source>
        <dbReference type="EMBL" id="MBB6566280.1"/>
    </source>
</evidence>
<dbReference type="PANTHER" id="PTHR33744:SF1">
    <property type="entry name" value="DNA-BINDING TRANSCRIPTIONAL ACTIVATOR ADER"/>
    <property type="match status" value="1"/>
</dbReference>
<organism evidence="4 5">
    <name type="scientific">Kribbella sandramycini</name>
    <dbReference type="NCBI Taxonomy" id="60450"/>
    <lineage>
        <taxon>Bacteria</taxon>
        <taxon>Bacillati</taxon>
        <taxon>Actinomycetota</taxon>
        <taxon>Actinomycetes</taxon>
        <taxon>Propionibacteriales</taxon>
        <taxon>Kribbellaceae</taxon>
        <taxon>Kribbella</taxon>
    </lineage>
</organism>
<dbReference type="Proteomes" id="UP000534306">
    <property type="component" value="Unassembled WGS sequence"/>
</dbReference>
<dbReference type="EMBL" id="JABJRC010000005">
    <property type="protein sequence ID" value="NOL43057.1"/>
    <property type="molecule type" value="Genomic_DNA"/>
</dbReference>
<dbReference type="InterPro" id="IPR051448">
    <property type="entry name" value="CdaR-like_regulators"/>
</dbReference>
<feature type="domain" description="PucR C-terminal helix-turn-helix" evidence="1">
    <location>
        <begin position="282"/>
        <end position="340"/>
    </location>
</feature>
<protein>
    <submittedName>
        <fullName evidence="4">Helix-turn-helix domain-containing protein</fullName>
    </submittedName>
</protein>
<comment type="caution">
    <text evidence="4">The sequence shown here is derived from an EMBL/GenBank/DDBJ whole genome shotgun (WGS) entry which is preliminary data.</text>
</comment>
<proteinExistence type="predicted"/>
<dbReference type="Gene3D" id="1.10.10.2840">
    <property type="entry name" value="PucR C-terminal helix-turn-helix domain"/>
    <property type="match status" value="1"/>
</dbReference>
<evidence type="ECO:0000313" key="4">
    <source>
        <dbReference type="EMBL" id="NOL43057.1"/>
    </source>
</evidence>
<accession>A0A7Y4L2E2</accession>
<evidence type="ECO:0000259" key="1">
    <source>
        <dbReference type="Pfam" id="PF13556"/>
    </source>
</evidence>
<dbReference type="PANTHER" id="PTHR33744">
    <property type="entry name" value="CARBOHYDRATE DIACID REGULATOR"/>
    <property type="match status" value="1"/>
</dbReference>
<evidence type="ECO:0000259" key="2">
    <source>
        <dbReference type="Pfam" id="PF14361"/>
    </source>
</evidence>
<name>A0A7Y4L2E2_9ACTN</name>
<dbReference type="AlphaFoldDB" id="A0A7Y4L2E2"/>
<dbReference type="InterPro" id="IPR025751">
    <property type="entry name" value="RsbRD_N_dom"/>
</dbReference>
<dbReference type="InterPro" id="IPR042070">
    <property type="entry name" value="PucR_C-HTH_sf"/>
</dbReference>
<gene>
    <name evidence="3" type="ORF">HNR71_001917</name>
    <name evidence="4" type="ORF">HPO96_22680</name>
</gene>
<evidence type="ECO:0000313" key="5">
    <source>
        <dbReference type="Proteomes" id="UP000534306"/>
    </source>
</evidence>
<dbReference type="Pfam" id="PF14361">
    <property type="entry name" value="RsbRD_N"/>
    <property type="match status" value="1"/>
</dbReference>
<dbReference type="Proteomes" id="UP000553957">
    <property type="component" value="Unassembled WGS sequence"/>
</dbReference>
<dbReference type="EMBL" id="JACHKF010000001">
    <property type="protein sequence ID" value="MBB6566280.1"/>
    <property type="molecule type" value="Genomic_DNA"/>
</dbReference>